<dbReference type="InterPro" id="IPR000629">
    <property type="entry name" value="RNA-helicase_DEAD-box_CS"/>
</dbReference>
<dbReference type="GO" id="GO:0016787">
    <property type="term" value="F:hydrolase activity"/>
    <property type="evidence" value="ECO:0007669"/>
    <property type="project" value="UniProtKB-KW"/>
</dbReference>
<evidence type="ECO:0000256" key="2">
    <source>
        <dbReference type="ARBA" id="ARBA00022801"/>
    </source>
</evidence>
<dbReference type="PANTHER" id="PTHR47959:SF3">
    <property type="entry name" value="ATP-DEPENDENT RNA HELICASE SRMB"/>
    <property type="match status" value="1"/>
</dbReference>
<dbReference type="CDD" id="cd18787">
    <property type="entry name" value="SF2_C_DEAD"/>
    <property type="match status" value="1"/>
</dbReference>
<dbReference type="Pfam" id="PF00270">
    <property type="entry name" value="DEAD"/>
    <property type="match status" value="1"/>
</dbReference>
<sequence length="470" mass="51648">MFTDYPLNARLALGLEKLSLEAPTEVQQAVLPLALAGKDIQVCAETGSGKTLAYLLPVMQGLLDRDAPNSATRALIMCPTRELATQVTKVCQHFCDLTTLSVGQLCGGEEFQYQAALLRKNPELIIATPGRLVDHLKRGTCDLGDLEYLILDEADRMLDMGFAEDMDIIRRACNNERQTMLLSATLRHEGVGRIAANLLKNPEEITTHTIQEQHGLITQQRILADDNAHKDRLIAWLLAHETYEKALIFVNKRTEVERLSEFVRRHRNGVAMLHGEMTQDERKYVMQTLREGKRNILVATDVAARGLDVEGMDLVINYDLARKGDEYVHRIGRTGRAGKSGLAISLISPYEWNLKAAIESYIQVVMEARKIEGLVAVYKGPKKLKASGKAASVGKRKPKTKAAPSGRDGKPARTGPRPSRPAVAGSRPAAGSRAAEGNRPAAVGSRPSTRKSNVTDGEGFAPLHRKKPTE</sequence>
<dbReference type="Proteomes" id="UP001620597">
    <property type="component" value="Unassembled WGS sequence"/>
</dbReference>
<keyword evidence="2 6" id="KW-0378">Hydrolase</keyword>
<dbReference type="SMART" id="SM00490">
    <property type="entry name" value="HELICc"/>
    <property type="match status" value="1"/>
</dbReference>
<gene>
    <name evidence="10" type="ORF">WG929_01585</name>
</gene>
<evidence type="ECO:0000259" key="9">
    <source>
        <dbReference type="PROSITE" id="PS51194"/>
    </source>
</evidence>
<evidence type="ECO:0000259" key="8">
    <source>
        <dbReference type="PROSITE" id="PS51192"/>
    </source>
</evidence>
<comment type="similarity">
    <text evidence="5 6">Belongs to the DEAD box helicase family.</text>
</comment>
<keyword evidence="3 6" id="KW-0347">Helicase</keyword>
<dbReference type="InterPro" id="IPR011545">
    <property type="entry name" value="DEAD/DEAH_box_helicase_dom"/>
</dbReference>
<dbReference type="InterPro" id="IPR044742">
    <property type="entry name" value="DEAD/DEAH_RhlB"/>
</dbReference>
<dbReference type="Pfam" id="PF00271">
    <property type="entry name" value="Helicase_C"/>
    <property type="match status" value="1"/>
</dbReference>
<dbReference type="InterPro" id="IPR050079">
    <property type="entry name" value="DEAD_box_RNA_helicase"/>
</dbReference>
<keyword evidence="1 6" id="KW-0547">Nucleotide-binding</keyword>
<feature type="region of interest" description="Disordered" evidence="7">
    <location>
        <begin position="386"/>
        <end position="470"/>
    </location>
</feature>
<feature type="compositionally biased region" description="Polar residues" evidence="7">
    <location>
        <begin position="446"/>
        <end position="455"/>
    </location>
</feature>
<feature type="domain" description="Helicase ATP-binding" evidence="8">
    <location>
        <begin position="31"/>
        <end position="204"/>
    </location>
</feature>
<feature type="compositionally biased region" description="Low complexity" evidence="7">
    <location>
        <begin position="416"/>
        <end position="435"/>
    </location>
</feature>
<name>A0ABW8NDR2_9GAMM</name>
<dbReference type="SMART" id="SM00487">
    <property type="entry name" value="DEXDc"/>
    <property type="match status" value="1"/>
</dbReference>
<keyword evidence="4 6" id="KW-0067">ATP-binding</keyword>
<accession>A0ABW8NDR2</accession>
<evidence type="ECO:0000313" key="11">
    <source>
        <dbReference type="Proteomes" id="UP001620597"/>
    </source>
</evidence>
<dbReference type="RefSeq" id="WP_416204612.1">
    <property type="nucleotide sequence ID" value="NZ_JBBKTX010000002.1"/>
</dbReference>
<dbReference type="Gene3D" id="3.40.50.300">
    <property type="entry name" value="P-loop containing nucleotide triphosphate hydrolases"/>
    <property type="match status" value="2"/>
</dbReference>
<keyword evidence="11" id="KW-1185">Reference proteome</keyword>
<dbReference type="InterPro" id="IPR001650">
    <property type="entry name" value="Helicase_C-like"/>
</dbReference>
<evidence type="ECO:0000256" key="1">
    <source>
        <dbReference type="ARBA" id="ARBA00022741"/>
    </source>
</evidence>
<dbReference type="SUPFAM" id="SSF52540">
    <property type="entry name" value="P-loop containing nucleoside triphosphate hydrolases"/>
    <property type="match status" value="1"/>
</dbReference>
<organism evidence="10 11">
    <name type="scientific">Oceanobacter antarcticus</name>
    <dbReference type="NCBI Taxonomy" id="3133425"/>
    <lineage>
        <taxon>Bacteria</taxon>
        <taxon>Pseudomonadati</taxon>
        <taxon>Pseudomonadota</taxon>
        <taxon>Gammaproteobacteria</taxon>
        <taxon>Oceanospirillales</taxon>
        <taxon>Oceanospirillaceae</taxon>
        <taxon>Oceanobacter</taxon>
    </lineage>
</organism>
<dbReference type="CDD" id="cd00268">
    <property type="entry name" value="DEADc"/>
    <property type="match status" value="1"/>
</dbReference>
<dbReference type="PROSITE" id="PS51194">
    <property type="entry name" value="HELICASE_CTER"/>
    <property type="match status" value="1"/>
</dbReference>
<evidence type="ECO:0000256" key="4">
    <source>
        <dbReference type="ARBA" id="ARBA00022840"/>
    </source>
</evidence>
<dbReference type="InterPro" id="IPR014001">
    <property type="entry name" value="Helicase_ATP-bd"/>
</dbReference>
<dbReference type="PROSITE" id="PS51192">
    <property type="entry name" value="HELICASE_ATP_BIND_1"/>
    <property type="match status" value="1"/>
</dbReference>
<comment type="caution">
    <text evidence="10">The sequence shown here is derived from an EMBL/GenBank/DDBJ whole genome shotgun (WGS) entry which is preliminary data.</text>
</comment>
<dbReference type="GO" id="GO:0004386">
    <property type="term" value="F:helicase activity"/>
    <property type="evidence" value="ECO:0007669"/>
    <property type="project" value="UniProtKB-KW"/>
</dbReference>
<dbReference type="InterPro" id="IPR027417">
    <property type="entry name" value="P-loop_NTPase"/>
</dbReference>
<dbReference type="EMBL" id="JBBKTX010000002">
    <property type="protein sequence ID" value="MFK4751089.1"/>
    <property type="molecule type" value="Genomic_DNA"/>
</dbReference>
<dbReference type="PROSITE" id="PS00039">
    <property type="entry name" value="DEAD_ATP_HELICASE"/>
    <property type="match status" value="1"/>
</dbReference>
<dbReference type="PANTHER" id="PTHR47959">
    <property type="entry name" value="ATP-DEPENDENT RNA HELICASE RHLE-RELATED"/>
    <property type="match status" value="1"/>
</dbReference>
<protein>
    <submittedName>
        <fullName evidence="10">DEAD/DEAH box helicase</fullName>
        <ecNumber evidence="10">3.6.4.-</ecNumber>
    </submittedName>
</protein>
<reference evidence="10 11" key="1">
    <citation type="submission" date="2024-03" db="EMBL/GenBank/DDBJ databases">
        <title>High-quality draft genome sequence of Oceanobacter sp. wDCs-4.</title>
        <authorList>
            <person name="Dong C."/>
        </authorList>
    </citation>
    <scope>NUCLEOTIDE SEQUENCE [LARGE SCALE GENOMIC DNA]</scope>
    <source>
        <strain evidence="11">wDCs-4</strain>
    </source>
</reference>
<feature type="domain" description="Helicase C-terminal" evidence="9">
    <location>
        <begin position="232"/>
        <end position="385"/>
    </location>
</feature>
<evidence type="ECO:0000256" key="5">
    <source>
        <dbReference type="ARBA" id="ARBA00038437"/>
    </source>
</evidence>
<evidence type="ECO:0000313" key="10">
    <source>
        <dbReference type="EMBL" id="MFK4751089.1"/>
    </source>
</evidence>
<evidence type="ECO:0000256" key="6">
    <source>
        <dbReference type="RuleBase" id="RU000492"/>
    </source>
</evidence>
<proteinExistence type="inferred from homology"/>
<dbReference type="EC" id="3.6.4.-" evidence="10"/>
<evidence type="ECO:0000256" key="3">
    <source>
        <dbReference type="ARBA" id="ARBA00022806"/>
    </source>
</evidence>
<evidence type="ECO:0000256" key="7">
    <source>
        <dbReference type="SAM" id="MobiDB-lite"/>
    </source>
</evidence>